<dbReference type="eggNOG" id="ENOG5032T87">
    <property type="taxonomic scope" value="Bacteria"/>
</dbReference>
<keyword evidence="1" id="KW-1133">Transmembrane helix</keyword>
<gene>
    <name evidence="2" type="ORF">PDUR_27155</name>
</gene>
<dbReference type="STRING" id="44251.PDUR_27155"/>
<evidence type="ECO:0000313" key="2">
    <source>
        <dbReference type="EMBL" id="AIQ15132.1"/>
    </source>
</evidence>
<keyword evidence="3" id="KW-1185">Reference proteome</keyword>
<accession>A0A089HVK9</accession>
<dbReference type="KEGG" id="pdu:PDUR_27155"/>
<proteinExistence type="predicted"/>
<keyword evidence="1" id="KW-0812">Transmembrane</keyword>
<organism evidence="2 3">
    <name type="scientific">Paenibacillus durus</name>
    <name type="common">Paenibacillus azotofixans</name>
    <dbReference type="NCBI Taxonomy" id="44251"/>
    <lineage>
        <taxon>Bacteria</taxon>
        <taxon>Bacillati</taxon>
        <taxon>Bacillota</taxon>
        <taxon>Bacilli</taxon>
        <taxon>Bacillales</taxon>
        <taxon>Paenibacillaceae</taxon>
        <taxon>Paenibacillus</taxon>
    </lineage>
</organism>
<keyword evidence="1" id="KW-0472">Membrane</keyword>
<sequence>MSQQSQNYSNHSRIHPLFHILLTLLTAGLFISAVVELVRSLIAGNQVFPAVLFLIISIMFIVIFLIVRSYPLKAQDRAIRAEENLRHYVLTQQLPDPRLSVKQIVALRFASDEEFPALCKKAAADQLSPDAIKKSIQKWRSDDYRI</sequence>
<dbReference type="EMBL" id="CP009288">
    <property type="protein sequence ID" value="AIQ15132.1"/>
    <property type="molecule type" value="Genomic_DNA"/>
</dbReference>
<name>A0A089HVK9_PAEDU</name>
<dbReference type="InterPro" id="IPR045385">
    <property type="entry name" value="DUF6526"/>
</dbReference>
<evidence type="ECO:0000313" key="3">
    <source>
        <dbReference type="Proteomes" id="UP000029409"/>
    </source>
</evidence>
<dbReference type="Pfam" id="PF20136">
    <property type="entry name" value="DUF6526"/>
    <property type="match status" value="1"/>
</dbReference>
<feature type="transmembrane region" description="Helical" evidence="1">
    <location>
        <begin position="16"/>
        <end position="35"/>
    </location>
</feature>
<dbReference type="Proteomes" id="UP000029409">
    <property type="component" value="Chromosome"/>
</dbReference>
<evidence type="ECO:0000256" key="1">
    <source>
        <dbReference type="SAM" id="Phobius"/>
    </source>
</evidence>
<protein>
    <submittedName>
        <fullName evidence="2">Uncharacterized protein</fullName>
    </submittedName>
</protein>
<dbReference type="RefSeq" id="WP_042208813.1">
    <property type="nucleotide sequence ID" value="NZ_CP009288.1"/>
</dbReference>
<dbReference type="OrthoDB" id="765463at2"/>
<reference evidence="2 3" key="1">
    <citation type="submission" date="2014-08" db="EMBL/GenBank/DDBJ databases">
        <title>Comparative genomics of the Paenibacillus odorifer group.</title>
        <authorList>
            <person name="den Bakker H.C."/>
            <person name="Tsai Y.-C."/>
            <person name="Martin N."/>
            <person name="Korlach J."/>
            <person name="Wiedmann M."/>
        </authorList>
    </citation>
    <scope>NUCLEOTIDE SEQUENCE [LARGE SCALE GENOMIC DNA]</scope>
    <source>
        <strain evidence="2 3">DSM 1735</strain>
    </source>
</reference>
<feature type="transmembrane region" description="Helical" evidence="1">
    <location>
        <begin position="47"/>
        <end position="67"/>
    </location>
</feature>
<dbReference type="AlphaFoldDB" id="A0A089HVK9"/>